<feature type="region of interest" description="Disordered" evidence="1">
    <location>
        <begin position="181"/>
        <end position="203"/>
    </location>
</feature>
<dbReference type="InterPro" id="IPR011333">
    <property type="entry name" value="SKP1/BTB/POZ_sf"/>
</dbReference>
<evidence type="ECO:0000313" key="2">
    <source>
        <dbReference type="EMBL" id="GLB39078.1"/>
    </source>
</evidence>
<proteinExistence type="predicted"/>
<sequence length="429" mass="46509">MEQAKPDLWSLDANTSSITSFFALPLKDGHSPSIGKGHHYRRKSHWNAGGPVSISLPTSLPRIPLASYFSIDSDFTGTATVAIKVEFRSSLTVQSISEPPTRKLQEALCNSLAGDAFGDAKSCLFARRVGKGHVTRPQVIFANKSLLQGHSAPLDKLLDAVENIVTVRDLAYVSRGDMYEYDSDSDLESEPEEGDGDPNDHNDCAIGAAVTIQGKEKAAHGITELGENERVIFIRDAAFKTWKSLVFYLYTGEVNFRRSSSDVPQPGLEPNTPAPCSPKSIYRLAIKFDLPELKLLALNAIARDLSEGNIVNELFSRFTSMYAEVQKLEAVVAGNLPHCFSVLDAIMREMKLRGASDEPKSSSPPTARPPSCLDGPVEDIPTAGIPDDSGSMQSEMLPKAASGLGGRKKKAVIKKPDPNPCPEPAVVWM</sequence>
<evidence type="ECO:0008006" key="4">
    <source>
        <dbReference type="Google" id="ProtNLM"/>
    </source>
</evidence>
<dbReference type="Proteomes" id="UP001063166">
    <property type="component" value="Unassembled WGS sequence"/>
</dbReference>
<protein>
    <recommendedName>
        <fullName evidence="4">BTB domain-containing protein</fullName>
    </recommendedName>
</protein>
<gene>
    <name evidence="2" type="ORF">LshimejAT787_0602400</name>
</gene>
<accession>A0A9P3PPA6</accession>
<evidence type="ECO:0000313" key="3">
    <source>
        <dbReference type="Proteomes" id="UP001063166"/>
    </source>
</evidence>
<evidence type="ECO:0000256" key="1">
    <source>
        <dbReference type="SAM" id="MobiDB-lite"/>
    </source>
</evidence>
<feature type="region of interest" description="Disordered" evidence="1">
    <location>
        <begin position="353"/>
        <end position="429"/>
    </location>
</feature>
<keyword evidence="3" id="KW-1185">Reference proteome</keyword>
<name>A0A9P3PPA6_LYOSH</name>
<feature type="compositionally biased region" description="Acidic residues" evidence="1">
    <location>
        <begin position="181"/>
        <end position="197"/>
    </location>
</feature>
<dbReference type="EMBL" id="BRPK01000006">
    <property type="protein sequence ID" value="GLB39078.1"/>
    <property type="molecule type" value="Genomic_DNA"/>
</dbReference>
<dbReference type="Gene3D" id="3.30.710.10">
    <property type="entry name" value="Potassium Channel Kv1.1, Chain A"/>
    <property type="match status" value="1"/>
</dbReference>
<comment type="caution">
    <text evidence="2">The sequence shown here is derived from an EMBL/GenBank/DDBJ whole genome shotgun (WGS) entry which is preliminary data.</text>
</comment>
<reference evidence="2" key="1">
    <citation type="submission" date="2022-07" db="EMBL/GenBank/DDBJ databases">
        <title>The genome of Lyophyllum shimeji provides insight into the initial evolution of ectomycorrhizal fungal genome.</title>
        <authorList>
            <person name="Kobayashi Y."/>
            <person name="Shibata T."/>
            <person name="Hirakawa H."/>
            <person name="Shigenobu S."/>
            <person name="Nishiyama T."/>
            <person name="Yamada A."/>
            <person name="Hasebe M."/>
            <person name="Kawaguchi M."/>
        </authorList>
    </citation>
    <scope>NUCLEOTIDE SEQUENCE</scope>
    <source>
        <strain evidence="2">AT787</strain>
    </source>
</reference>
<organism evidence="2 3">
    <name type="scientific">Lyophyllum shimeji</name>
    <name type="common">Hon-shimeji</name>
    <name type="synonym">Tricholoma shimeji</name>
    <dbReference type="NCBI Taxonomy" id="47721"/>
    <lineage>
        <taxon>Eukaryota</taxon>
        <taxon>Fungi</taxon>
        <taxon>Dikarya</taxon>
        <taxon>Basidiomycota</taxon>
        <taxon>Agaricomycotina</taxon>
        <taxon>Agaricomycetes</taxon>
        <taxon>Agaricomycetidae</taxon>
        <taxon>Agaricales</taxon>
        <taxon>Tricholomatineae</taxon>
        <taxon>Lyophyllaceae</taxon>
        <taxon>Lyophyllum</taxon>
    </lineage>
</organism>
<dbReference type="AlphaFoldDB" id="A0A9P3PPA6"/>
<dbReference type="OrthoDB" id="6359816at2759"/>